<dbReference type="AlphaFoldDB" id="A0ABD1F7Q4"/>
<organism evidence="1 2">
    <name type="scientific">Hypothenemus hampei</name>
    <name type="common">Coffee berry borer</name>
    <dbReference type="NCBI Taxonomy" id="57062"/>
    <lineage>
        <taxon>Eukaryota</taxon>
        <taxon>Metazoa</taxon>
        <taxon>Ecdysozoa</taxon>
        <taxon>Arthropoda</taxon>
        <taxon>Hexapoda</taxon>
        <taxon>Insecta</taxon>
        <taxon>Pterygota</taxon>
        <taxon>Neoptera</taxon>
        <taxon>Endopterygota</taxon>
        <taxon>Coleoptera</taxon>
        <taxon>Polyphaga</taxon>
        <taxon>Cucujiformia</taxon>
        <taxon>Curculionidae</taxon>
        <taxon>Scolytinae</taxon>
        <taxon>Hypothenemus</taxon>
    </lineage>
</organism>
<gene>
    <name evidence="1" type="ORF">ABEB36_002108</name>
</gene>
<comment type="caution">
    <text evidence="1">The sequence shown here is derived from an EMBL/GenBank/DDBJ whole genome shotgun (WGS) entry which is preliminary data.</text>
</comment>
<evidence type="ECO:0000313" key="1">
    <source>
        <dbReference type="EMBL" id="KAL1512527.1"/>
    </source>
</evidence>
<dbReference type="EMBL" id="JBDJPC010000002">
    <property type="protein sequence ID" value="KAL1512527.1"/>
    <property type="molecule type" value="Genomic_DNA"/>
</dbReference>
<keyword evidence="2" id="KW-1185">Reference proteome</keyword>
<evidence type="ECO:0000313" key="2">
    <source>
        <dbReference type="Proteomes" id="UP001566132"/>
    </source>
</evidence>
<protein>
    <submittedName>
        <fullName evidence="1">Uncharacterized protein</fullName>
    </submittedName>
</protein>
<reference evidence="1 2" key="1">
    <citation type="submission" date="2024-05" db="EMBL/GenBank/DDBJ databases">
        <title>Genetic variation in Jamaican populations of the coffee berry borer (Hypothenemus hampei).</title>
        <authorList>
            <person name="Errbii M."/>
            <person name="Myrie A."/>
        </authorList>
    </citation>
    <scope>NUCLEOTIDE SEQUENCE [LARGE SCALE GENOMIC DNA]</scope>
    <source>
        <strain evidence="1">JA-Hopewell-2020-01-JO</strain>
        <tissue evidence="1">Whole body</tissue>
    </source>
</reference>
<name>A0ABD1F7Q4_HYPHA</name>
<accession>A0ABD1F7Q4</accession>
<sequence length="64" mass="7461">MINCTACGLSKTNKNKCSGISFYVKWMNFVKQPDWIPKAENCLSSKHFAPDYFDRTYLSMMKKL</sequence>
<dbReference type="Proteomes" id="UP001566132">
    <property type="component" value="Unassembled WGS sequence"/>
</dbReference>
<proteinExistence type="predicted"/>